<keyword evidence="8" id="KW-1185">Reference proteome</keyword>
<dbReference type="STRING" id="1198245.SAMN05444858_114128"/>
<dbReference type="PANTHER" id="PTHR14084">
    <property type="entry name" value="KYNURENINASE"/>
    <property type="match status" value="1"/>
</dbReference>
<dbReference type="PIRSF" id="PIRSF038800">
    <property type="entry name" value="KYNU"/>
    <property type="match status" value="1"/>
</dbReference>
<comment type="catalytic activity">
    <reaction evidence="4 6">
        <text>L-kynurenine + H2O = anthranilate + L-alanine + H(+)</text>
        <dbReference type="Rhea" id="RHEA:16813"/>
        <dbReference type="ChEBI" id="CHEBI:15377"/>
        <dbReference type="ChEBI" id="CHEBI:15378"/>
        <dbReference type="ChEBI" id="CHEBI:16567"/>
        <dbReference type="ChEBI" id="CHEBI:57959"/>
        <dbReference type="ChEBI" id="CHEBI:57972"/>
        <dbReference type="EC" id="3.7.1.3"/>
    </reaction>
</comment>
<comment type="pathway">
    <text evidence="4 6">Cofactor biosynthesis; NAD(+) biosynthesis; quinolinate from L-kynurenine: step 2/3.</text>
</comment>
<dbReference type="Proteomes" id="UP000186004">
    <property type="component" value="Unassembled WGS sequence"/>
</dbReference>
<dbReference type="SUPFAM" id="SSF53383">
    <property type="entry name" value="PLP-dependent transferases"/>
    <property type="match status" value="1"/>
</dbReference>
<dbReference type="InterPro" id="IPR015421">
    <property type="entry name" value="PyrdxlP-dep_Trfase_major"/>
</dbReference>
<comment type="subunit">
    <text evidence="4 6">Homodimer.</text>
</comment>
<proteinExistence type="inferred from homology"/>
<keyword evidence="2 4" id="KW-0378">Hydrolase</keyword>
<reference evidence="7 8" key="1">
    <citation type="submission" date="2017-01" db="EMBL/GenBank/DDBJ databases">
        <authorList>
            <person name="Mah S.A."/>
            <person name="Swanson W.J."/>
            <person name="Moy G.W."/>
            <person name="Vacquier V.D."/>
        </authorList>
    </citation>
    <scope>NUCLEOTIDE SEQUENCE [LARGE SCALE GENOMIC DNA]</scope>
    <source>
        <strain evidence="7 8">DSM 45758</strain>
    </source>
</reference>
<evidence type="ECO:0000256" key="4">
    <source>
        <dbReference type="HAMAP-Rule" id="MF_01970"/>
    </source>
</evidence>
<dbReference type="GO" id="GO:0043420">
    <property type="term" value="P:anthranilate metabolic process"/>
    <property type="evidence" value="ECO:0007669"/>
    <property type="project" value="TreeGrafter"/>
</dbReference>
<dbReference type="EMBL" id="FTNF01000014">
    <property type="protein sequence ID" value="SIR68951.1"/>
    <property type="molecule type" value="Genomic_DNA"/>
</dbReference>
<dbReference type="InterPro" id="IPR015422">
    <property type="entry name" value="PyrdxlP-dep_Trfase_small"/>
</dbReference>
<comment type="function">
    <text evidence="4 6">Catalyzes the cleavage of L-kynurenine (L-Kyn) and L-3-hydroxykynurenine (L-3OHKyn) into anthranilic acid (AA) and 3-hydroxyanthranilic acid (3-OHAA), respectively.</text>
</comment>
<dbReference type="Pfam" id="PF22580">
    <property type="entry name" value="KYNU_C"/>
    <property type="match status" value="1"/>
</dbReference>
<feature type="binding site" evidence="4">
    <location>
        <position position="115"/>
    </location>
    <ligand>
        <name>pyridoxal 5'-phosphate</name>
        <dbReference type="ChEBI" id="CHEBI:597326"/>
    </ligand>
</feature>
<comment type="catalytic activity">
    <reaction evidence="6">
        <text>3-hydroxy-L-kynurenine + H2O = 3-hydroxyanthranilate + L-alanine + H(+)</text>
        <dbReference type="Rhea" id="RHEA:25143"/>
        <dbReference type="ChEBI" id="CHEBI:15377"/>
        <dbReference type="ChEBI" id="CHEBI:15378"/>
        <dbReference type="ChEBI" id="CHEBI:36559"/>
        <dbReference type="ChEBI" id="CHEBI:57972"/>
        <dbReference type="ChEBI" id="CHEBI:58125"/>
        <dbReference type="EC" id="3.7.1.3"/>
    </reaction>
</comment>
<dbReference type="HAMAP" id="MF_01970">
    <property type="entry name" value="Kynureninase"/>
    <property type="match status" value="1"/>
</dbReference>
<dbReference type="Gene3D" id="3.40.640.10">
    <property type="entry name" value="Type I PLP-dependent aspartate aminotransferase-like (Major domain)"/>
    <property type="match status" value="1"/>
</dbReference>
<keyword evidence="3 4" id="KW-0663">Pyridoxal phosphate</keyword>
<dbReference type="GO" id="GO:0019441">
    <property type="term" value="P:L-tryptophan catabolic process to kynurenine"/>
    <property type="evidence" value="ECO:0007669"/>
    <property type="project" value="TreeGrafter"/>
</dbReference>
<dbReference type="AlphaFoldDB" id="A0A1N7CZE6"/>
<name>A0A1N7CZE6_9ACTN</name>
<dbReference type="GO" id="GO:0009435">
    <property type="term" value="P:NAD+ biosynthetic process"/>
    <property type="evidence" value="ECO:0007669"/>
    <property type="project" value="UniProtKB-UniRule"/>
</dbReference>
<dbReference type="PANTHER" id="PTHR14084:SF0">
    <property type="entry name" value="KYNURENINASE"/>
    <property type="match status" value="1"/>
</dbReference>
<feature type="binding site" evidence="4">
    <location>
        <position position="227"/>
    </location>
    <ligand>
        <name>pyridoxal 5'-phosphate</name>
        <dbReference type="ChEBI" id="CHEBI:597326"/>
    </ligand>
</feature>
<dbReference type="GO" id="GO:0030429">
    <property type="term" value="F:kynureninase activity"/>
    <property type="evidence" value="ECO:0007669"/>
    <property type="project" value="UniProtKB-UniRule"/>
</dbReference>
<evidence type="ECO:0000313" key="8">
    <source>
        <dbReference type="Proteomes" id="UP000186004"/>
    </source>
</evidence>
<feature type="binding site" evidence="4">
    <location>
        <begin position="142"/>
        <end position="145"/>
    </location>
    <ligand>
        <name>pyridoxal 5'-phosphate</name>
        <dbReference type="ChEBI" id="CHEBI:597326"/>
    </ligand>
</feature>
<accession>A0A1N7CZE6</accession>
<keyword evidence="1 4" id="KW-0662">Pyridine nucleotide biosynthesis</keyword>
<evidence type="ECO:0000256" key="5">
    <source>
        <dbReference type="NCBIfam" id="TIGR01814"/>
    </source>
</evidence>
<feature type="binding site" evidence="4">
    <location>
        <position position="252"/>
    </location>
    <ligand>
        <name>pyridoxal 5'-phosphate</name>
        <dbReference type="ChEBI" id="CHEBI:597326"/>
    </ligand>
</feature>
<dbReference type="InterPro" id="IPR015424">
    <property type="entry name" value="PyrdxlP-dep_Trfase"/>
</dbReference>
<evidence type="ECO:0000256" key="6">
    <source>
        <dbReference type="PIRNR" id="PIRNR038800"/>
    </source>
</evidence>
<comment type="similarity">
    <text evidence="4 6">Belongs to the kynureninase family.</text>
</comment>
<dbReference type="Gene3D" id="3.90.1150.10">
    <property type="entry name" value="Aspartate Aminotransferase, domain 1"/>
    <property type="match status" value="1"/>
</dbReference>
<evidence type="ECO:0000313" key="7">
    <source>
        <dbReference type="EMBL" id="SIR68951.1"/>
    </source>
</evidence>
<dbReference type="NCBIfam" id="TIGR01814">
    <property type="entry name" value="kynureninase"/>
    <property type="match status" value="1"/>
</dbReference>
<evidence type="ECO:0000256" key="3">
    <source>
        <dbReference type="ARBA" id="ARBA00022898"/>
    </source>
</evidence>
<feature type="modified residue" description="N6-(pyridoxal phosphate)lysine" evidence="4">
    <location>
        <position position="253"/>
    </location>
</feature>
<comment type="pathway">
    <text evidence="4 6">Amino-acid degradation; L-kynurenine degradation; L-alanine and anthranilate from L-kynurenine: step 1/1.</text>
</comment>
<protein>
    <recommendedName>
        <fullName evidence="4 5">Kynureninase</fullName>
        <ecNumber evidence="4 5">3.7.1.3</ecNumber>
    </recommendedName>
    <alternativeName>
        <fullName evidence="4">L-kynurenine hydrolase</fullName>
    </alternativeName>
</protein>
<dbReference type="GO" id="GO:0019805">
    <property type="term" value="P:quinolinate biosynthetic process"/>
    <property type="evidence" value="ECO:0007669"/>
    <property type="project" value="UniProtKB-UniRule"/>
</dbReference>
<dbReference type="FunFam" id="3.40.640.10:FF:000031">
    <property type="entry name" value="Kynureninase"/>
    <property type="match status" value="1"/>
</dbReference>
<sequence>MNAPHSVPPRITAPEDEARQLDATDPGHRHLFHVPPADGGRYPEAAYLAGNSLGLQPRATREELLADLDAWRQFGVEGHLEAQRPWLPYHELLTEPAARLVGARPAETVVMNSLTVNLHLLMVSFYRPAGRRTRIVIEDSAFPSDSYAVRSQARFHGLDPDETVVRLRPRPGEDTLRTGDVTDYLATAGDRVALVLLGGVNYLTGELLDIPAITEAGRAAGAIVGWDLAHAAGNVPLHLHDWGVDFAAWCSYKYLNSGPGALAGAFVHERHLGDPTLPRFEGWWSTDAATRFEMTPVSRPPATVEAWQISNPPIFSMGPVRTSLELFDTVGMPALRERSLRLTGYLRRLLDEVSADRPLTVVTPRDPQRHGCQLSVRVAAGSAAELSKRLRHEHGVIADAREPDILRFAPVPLYSTYHDCWRVADALAATVAEVTR</sequence>
<dbReference type="UniPathway" id="UPA00253">
    <property type="reaction ID" value="UER00329"/>
</dbReference>
<dbReference type="GO" id="GO:0097053">
    <property type="term" value="P:L-kynurenine catabolic process"/>
    <property type="evidence" value="ECO:0007669"/>
    <property type="project" value="UniProtKB-UniRule"/>
</dbReference>
<organism evidence="7 8">
    <name type="scientific">Micromonospora avicenniae</name>
    <dbReference type="NCBI Taxonomy" id="1198245"/>
    <lineage>
        <taxon>Bacteria</taxon>
        <taxon>Bacillati</taxon>
        <taxon>Actinomycetota</taxon>
        <taxon>Actinomycetes</taxon>
        <taxon>Micromonosporales</taxon>
        <taxon>Micromonosporaceae</taxon>
        <taxon>Micromonospora</taxon>
    </lineage>
</organism>
<feature type="binding site" evidence="4">
    <location>
        <position position="230"/>
    </location>
    <ligand>
        <name>pyridoxal 5'-phosphate</name>
        <dbReference type="ChEBI" id="CHEBI:597326"/>
    </ligand>
</feature>
<dbReference type="GO" id="GO:0005737">
    <property type="term" value="C:cytoplasm"/>
    <property type="evidence" value="ECO:0007669"/>
    <property type="project" value="UniProtKB-UniRule"/>
</dbReference>
<feature type="binding site" evidence="4">
    <location>
        <position position="311"/>
    </location>
    <ligand>
        <name>pyridoxal 5'-phosphate</name>
        <dbReference type="ChEBI" id="CHEBI:597326"/>
    </ligand>
</feature>
<evidence type="ECO:0000256" key="2">
    <source>
        <dbReference type="ARBA" id="ARBA00022801"/>
    </source>
</evidence>
<dbReference type="UniPathway" id="UPA00334">
    <property type="reaction ID" value="UER00455"/>
</dbReference>
<feature type="binding site" evidence="4">
    <location>
        <position position="114"/>
    </location>
    <ligand>
        <name>pyridoxal 5'-phosphate</name>
        <dbReference type="ChEBI" id="CHEBI:597326"/>
    </ligand>
</feature>
<dbReference type="EC" id="3.7.1.3" evidence="4 5"/>
<dbReference type="InterPro" id="IPR010111">
    <property type="entry name" value="Kynureninase"/>
</dbReference>
<comment type="cofactor">
    <cofactor evidence="4 6">
        <name>pyridoxal 5'-phosphate</name>
        <dbReference type="ChEBI" id="CHEBI:597326"/>
    </cofactor>
</comment>
<evidence type="ECO:0000256" key="1">
    <source>
        <dbReference type="ARBA" id="ARBA00022642"/>
    </source>
</evidence>
<dbReference type="GO" id="GO:0030170">
    <property type="term" value="F:pyridoxal phosphate binding"/>
    <property type="evidence" value="ECO:0007669"/>
    <property type="project" value="UniProtKB-UniRule"/>
</dbReference>
<comment type="caution">
    <text evidence="4">Lacks conserved residue(s) required for the propagation of feature annotation.</text>
</comment>
<gene>
    <name evidence="4" type="primary">kynU</name>
    <name evidence="7" type="ORF">SAMN05444858_114128</name>
</gene>
<dbReference type="OrthoDB" id="9812626at2"/>
<dbReference type="RefSeq" id="WP_076472551.1">
    <property type="nucleotide sequence ID" value="NZ_FTNF01000014.1"/>
</dbReference>
<feature type="binding site" evidence="4">
    <location>
        <position position="283"/>
    </location>
    <ligand>
        <name>pyridoxal 5'-phosphate</name>
        <dbReference type="ChEBI" id="CHEBI:597326"/>
    </ligand>
</feature>